<evidence type="ECO:0000256" key="2">
    <source>
        <dbReference type="ARBA" id="ARBA00022692"/>
    </source>
</evidence>
<evidence type="ECO:0000313" key="6">
    <source>
        <dbReference type="EMBL" id="GAA3745734.1"/>
    </source>
</evidence>
<evidence type="ECO:0000256" key="5">
    <source>
        <dbReference type="SAM" id="Phobius"/>
    </source>
</evidence>
<dbReference type="EMBL" id="BAABAE010000003">
    <property type="protein sequence ID" value="GAA3745734.1"/>
    <property type="molecule type" value="Genomic_DNA"/>
</dbReference>
<reference evidence="7" key="1">
    <citation type="journal article" date="2019" name="Int. J. Syst. Evol. Microbiol.">
        <title>The Global Catalogue of Microorganisms (GCM) 10K type strain sequencing project: providing services to taxonomists for standard genome sequencing and annotation.</title>
        <authorList>
            <consortium name="The Broad Institute Genomics Platform"/>
            <consortium name="The Broad Institute Genome Sequencing Center for Infectious Disease"/>
            <person name="Wu L."/>
            <person name="Ma J."/>
        </authorList>
    </citation>
    <scope>NUCLEOTIDE SEQUENCE [LARGE SCALE GENOMIC DNA]</scope>
    <source>
        <strain evidence="7">JCM 16949</strain>
    </source>
</reference>
<comment type="subcellular location">
    <subcellularLocation>
        <location evidence="1">Membrane</location>
        <topology evidence="1">Multi-pass membrane protein</topology>
    </subcellularLocation>
</comment>
<name>A0ABP7FQH1_9MICO</name>
<dbReference type="PANTHER" id="PTHR43847">
    <property type="entry name" value="BLL3993 PROTEIN"/>
    <property type="match status" value="1"/>
</dbReference>
<feature type="transmembrane region" description="Helical" evidence="5">
    <location>
        <begin position="124"/>
        <end position="144"/>
    </location>
</feature>
<dbReference type="Gene3D" id="1.20.120.1630">
    <property type="match status" value="1"/>
</dbReference>
<dbReference type="Proteomes" id="UP001501004">
    <property type="component" value="Unassembled WGS sequence"/>
</dbReference>
<keyword evidence="2 5" id="KW-0812">Transmembrane</keyword>
<dbReference type="InterPro" id="IPR007269">
    <property type="entry name" value="ICMT_MeTrfase"/>
</dbReference>
<keyword evidence="4 5" id="KW-0472">Membrane</keyword>
<organism evidence="6 7">
    <name type="scientific">Leifsonella bigeumensis</name>
    <dbReference type="NCBI Taxonomy" id="433643"/>
    <lineage>
        <taxon>Bacteria</taxon>
        <taxon>Bacillati</taxon>
        <taxon>Actinomycetota</taxon>
        <taxon>Actinomycetes</taxon>
        <taxon>Micrococcales</taxon>
        <taxon>Microbacteriaceae</taxon>
        <taxon>Leifsonella</taxon>
    </lineage>
</organism>
<proteinExistence type="predicted"/>
<feature type="transmembrane region" description="Helical" evidence="5">
    <location>
        <begin position="71"/>
        <end position="89"/>
    </location>
</feature>
<dbReference type="Pfam" id="PF04140">
    <property type="entry name" value="ICMT"/>
    <property type="match status" value="1"/>
</dbReference>
<feature type="transmembrane region" description="Helical" evidence="5">
    <location>
        <begin position="6"/>
        <end position="26"/>
    </location>
</feature>
<sequence>MLSAGAGVAVAWATAGSLGVALEVAYANRTQYDPTDSARAMDRAMKLGFALSLGVPLIAQLLPGWGPSAPLVVVGAAAAILGLAVRGWAMRVLGRRYTLTPQAQRASHYLCTAGPYRWVRHPGYLGLLLQFIGMGMMLSPYAALIGSLPVVLLTAARLAGEEKLLVSEFGDEYEDYRRRVRWRLLPCLY</sequence>
<feature type="transmembrane region" description="Helical" evidence="5">
    <location>
        <begin position="47"/>
        <end position="65"/>
    </location>
</feature>
<keyword evidence="7" id="KW-1185">Reference proteome</keyword>
<comment type="caution">
    <text evidence="6">The sequence shown here is derived from an EMBL/GenBank/DDBJ whole genome shotgun (WGS) entry which is preliminary data.</text>
</comment>
<dbReference type="InterPro" id="IPR052527">
    <property type="entry name" value="Metal_cation-efflux_comp"/>
</dbReference>
<evidence type="ECO:0000256" key="1">
    <source>
        <dbReference type="ARBA" id="ARBA00004141"/>
    </source>
</evidence>
<evidence type="ECO:0000256" key="4">
    <source>
        <dbReference type="ARBA" id="ARBA00023136"/>
    </source>
</evidence>
<gene>
    <name evidence="6" type="ORF">GCM10022239_21680</name>
</gene>
<evidence type="ECO:0000313" key="7">
    <source>
        <dbReference type="Proteomes" id="UP001501004"/>
    </source>
</evidence>
<dbReference type="RefSeq" id="WP_344756545.1">
    <property type="nucleotide sequence ID" value="NZ_BAABAE010000003.1"/>
</dbReference>
<accession>A0ABP7FQH1</accession>
<protein>
    <submittedName>
        <fullName evidence="6">Phosphatidylethanolamine N-methyltransferase family protein</fullName>
    </submittedName>
</protein>
<keyword evidence="3 5" id="KW-1133">Transmembrane helix</keyword>
<evidence type="ECO:0000256" key="3">
    <source>
        <dbReference type="ARBA" id="ARBA00022989"/>
    </source>
</evidence>
<dbReference type="PANTHER" id="PTHR43847:SF1">
    <property type="entry name" value="BLL3993 PROTEIN"/>
    <property type="match status" value="1"/>
</dbReference>